<dbReference type="Gene3D" id="3.30.1370.10">
    <property type="entry name" value="K Homology domain, type 1"/>
    <property type="match status" value="1"/>
</dbReference>
<organism evidence="4 5">
    <name type="scientific">Camellia sinensis</name>
    <name type="common">Tea plant</name>
    <name type="synonym">Thea sinensis</name>
    <dbReference type="NCBI Taxonomy" id="4442"/>
    <lineage>
        <taxon>Eukaryota</taxon>
        <taxon>Viridiplantae</taxon>
        <taxon>Streptophyta</taxon>
        <taxon>Embryophyta</taxon>
        <taxon>Tracheophyta</taxon>
        <taxon>Spermatophyta</taxon>
        <taxon>Magnoliopsida</taxon>
        <taxon>eudicotyledons</taxon>
        <taxon>Gunneridae</taxon>
        <taxon>Pentapetalae</taxon>
        <taxon>asterids</taxon>
        <taxon>Ericales</taxon>
        <taxon>Theaceae</taxon>
        <taxon>Camellia</taxon>
    </lineage>
</organism>
<name>A0A7J7H723_CAMSI</name>
<feature type="transmembrane region" description="Helical" evidence="2">
    <location>
        <begin position="174"/>
        <end position="198"/>
    </location>
</feature>
<accession>A0A7J7H723</accession>
<dbReference type="InterPro" id="IPR055256">
    <property type="entry name" value="KH_1_KHDC4/BBP-like"/>
</dbReference>
<dbReference type="PANTHER" id="PTHR11208">
    <property type="entry name" value="RNA-BINDING PROTEIN RELATED"/>
    <property type="match status" value="1"/>
</dbReference>
<proteinExistence type="predicted"/>
<evidence type="ECO:0000313" key="4">
    <source>
        <dbReference type="EMBL" id="KAF5948051.1"/>
    </source>
</evidence>
<dbReference type="AlphaFoldDB" id="A0A7J7H723"/>
<feature type="domain" description="KHDC4/BBP-like KH-domain type I" evidence="3">
    <location>
        <begin position="52"/>
        <end position="122"/>
    </location>
</feature>
<comment type="caution">
    <text evidence="4">The sequence shown here is derived from an EMBL/GenBank/DDBJ whole genome shotgun (WGS) entry which is preliminary data.</text>
</comment>
<keyword evidence="2" id="KW-1133">Transmembrane helix</keyword>
<evidence type="ECO:0000313" key="5">
    <source>
        <dbReference type="Proteomes" id="UP000593564"/>
    </source>
</evidence>
<sequence length="208" mass="24146">EILRVTTLLENAPVLDQNVKFVVALIYIILAWFPRQLIWFYSEENNDDLLLQFNFVGHLFGPRGNSLKRVKASIECCVLIKGRGSIKDPVQKEMMQGKPGIASKIVDAHLMQAREILEDLLKPVVLILLHLNLKSAKVEEYASSHPPPECDLEKWKNLIDRKWNDSNWLVNFSYVYLLLTITLCLPNIYIYIYIYIFLLELALCRNNQ</sequence>
<dbReference type="InterPro" id="IPR036612">
    <property type="entry name" value="KH_dom_type_1_sf"/>
</dbReference>
<evidence type="ECO:0000259" key="3">
    <source>
        <dbReference type="Pfam" id="PF22675"/>
    </source>
</evidence>
<reference evidence="5" key="1">
    <citation type="journal article" date="2020" name="Nat. Commun.">
        <title>Genome assembly of wild tea tree DASZ reveals pedigree and selection history of tea varieties.</title>
        <authorList>
            <person name="Zhang W."/>
            <person name="Zhang Y."/>
            <person name="Qiu H."/>
            <person name="Guo Y."/>
            <person name="Wan H."/>
            <person name="Zhang X."/>
            <person name="Scossa F."/>
            <person name="Alseekh S."/>
            <person name="Zhang Q."/>
            <person name="Wang P."/>
            <person name="Xu L."/>
            <person name="Schmidt M.H."/>
            <person name="Jia X."/>
            <person name="Li D."/>
            <person name="Zhu A."/>
            <person name="Guo F."/>
            <person name="Chen W."/>
            <person name="Ni D."/>
            <person name="Usadel B."/>
            <person name="Fernie A.R."/>
            <person name="Wen W."/>
        </authorList>
    </citation>
    <scope>NUCLEOTIDE SEQUENCE [LARGE SCALE GENOMIC DNA]</scope>
    <source>
        <strain evidence="5">cv. G240</strain>
    </source>
</reference>
<dbReference type="GO" id="GO:0048024">
    <property type="term" value="P:regulation of mRNA splicing, via spliceosome"/>
    <property type="evidence" value="ECO:0007669"/>
    <property type="project" value="TreeGrafter"/>
</dbReference>
<keyword evidence="2" id="KW-0472">Membrane</keyword>
<dbReference type="InterPro" id="IPR045071">
    <property type="entry name" value="BBP-like"/>
</dbReference>
<dbReference type="PANTHER" id="PTHR11208:SF104">
    <property type="entry name" value="OS02G0722700 PROTEIN"/>
    <property type="match status" value="1"/>
</dbReference>
<dbReference type="Pfam" id="PF22675">
    <property type="entry name" value="KH-I_KHDC4-BBP"/>
    <property type="match status" value="1"/>
</dbReference>
<reference evidence="4 5" key="2">
    <citation type="submission" date="2020-07" db="EMBL/GenBank/DDBJ databases">
        <title>Genome assembly of wild tea tree DASZ reveals pedigree and selection history of tea varieties.</title>
        <authorList>
            <person name="Zhang W."/>
        </authorList>
    </citation>
    <scope>NUCLEOTIDE SEQUENCE [LARGE SCALE GENOMIC DNA]</scope>
    <source>
        <strain evidence="5">cv. G240</strain>
        <tissue evidence="4">Leaf</tissue>
    </source>
</reference>
<dbReference type="GO" id="GO:0003729">
    <property type="term" value="F:mRNA binding"/>
    <property type="evidence" value="ECO:0007669"/>
    <property type="project" value="TreeGrafter"/>
</dbReference>
<keyword evidence="1" id="KW-0694">RNA-binding</keyword>
<evidence type="ECO:0000256" key="2">
    <source>
        <dbReference type="SAM" id="Phobius"/>
    </source>
</evidence>
<keyword evidence="2" id="KW-0812">Transmembrane</keyword>
<dbReference type="Proteomes" id="UP000593564">
    <property type="component" value="Unassembled WGS sequence"/>
</dbReference>
<gene>
    <name evidence="4" type="ORF">HYC85_014008</name>
</gene>
<dbReference type="SUPFAM" id="SSF54791">
    <property type="entry name" value="Eukaryotic type KH-domain (KH-domain type I)"/>
    <property type="match status" value="1"/>
</dbReference>
<evidence type="ECO:0000256" key="1">
    <source>
        <dbReference type="ARBA" id="ARBA00022884"/>
    </source>
</evidence>
<protein>
    <recommendedName>
        <fullName evidence="3">KHDC4/BBP-like KH-domain type I domain-containing protein</fullName>
    </recommendedName>
</protein>
<keyword evidence="5" id="KW-1185">Reference proteome</keyword>
<feature type="non-terminal residue" evidence="4">
    <location>
        <position position="1"/>
    </location>
</feature>
<dbReference type="GO" id="GO:0005634">
    <property type="term" value="C:nucleus"/>
    <property type="evidence" value="ECO:0007669"/>
    <property type="project" value="TreeGrafter"/>
</dbReference>
<dbReference type="EMBL" id="JACBKZ010000006">
    <property type="protein sequence ID" value="KAF5948051.1"/>
    <property type="molecule type" value="Genomic_DNA"/>
</dbReference>
<feature type="transmembrane region" description="Helical" evidence="2">
    <location>
        <begin position="21"/>
        <end position="41"/>
    </location>
</feature>